<keyword evidence="4" id="KW-0067">ATP-binding</keyword>
<keyword evidence="3" id="KW-0418">Kinase</keyword>
<dbReference type="Gene3D" id="1.10.510.10">
    <property type="entry name" value="Transferase(Phosphotransferase) domain 1"/>
    <property type="match status" value="1"/>
</dbReference>
<protein>
    <recommendedName>
        <fullName evidence="6">Protein kinase domain-containing protein</fullName>
    </recommendedName>
</protein>
<dbReference type="GO" id="GO:0000045">
    <property type="term" value="P:autophagosome assembly"/>
    <property type="evidence" value="ECO:0007669"/>
    <property type="project" value="TreeGrafter"/>
</dbReference>
<dbReference type="PANTHER" id="PTHR24348:SF22">
    <property type="entry name" value="NON-SPECIFIC SERINE_THREONINE PROTEIN KINASE"/>
    <property type="match status" value="1"/>
</dbReference>
<dbReference type="GO" id="GO:0004674">
    <property type="term" value="F:protein serine/threonine kinase activity"/>
    <property type="evidence" value="ECO:0007669"/>
    <property type="project" value="InterPro"/>
</dbReference>
<accession>A0AAD1UEE1</accession>
<organism evidence="7 8">
    <name type="scientific">Euplotes crassus</name>
    <dbReference type="NCBI Taxonomy" id="5936"/>
    <lineage>
        <taxon>Eukaryota</taxon>
        <taxon>Sar</taxon>
        <taxon>Alveolata</taxon>
        <taxon>Ciliophora</taxon>
        <taxon>Intramacronucleata</taxon>
        <taxon>Spirotrichea</taxon>
        <taxon>Hypotrichia</taxon>
        <taxon>Euplotida</taxon>
        <taxon>Euplotidae</taxon>
        <taxon>Moneuplotes</taxon>
    </lineage>
</organism>
<feature type="compositionally biased region" description="Polar residues" evidence="5">
    <location>
        <begin position="76"/>
        <end position="88"/>
    </location>
</feature>
<dbReference type="InterPro" id="IPR011009">
    <property type="entry name" value="Kinase-like_dom_sf"/>
</dbReference>
<evidence type="ECO:0000313" key="8">
    <source>
        <dbReference type="Proteomes" id="UP001295684"/>
    </source>
</evidence>
<dbReference type="EMBL" id="CAMPGE010004748">
    <property type="protein sequence ID" value="CAI2363593.1"/>
    <property type="molecule type" value="Genomic_DNA"/>
</dbReference>
<feature type="compositionally biased region" description="Basic residues" evidence="5">
    <location>
        <begin position="1"/>
        <end position="13"/>
    </location>
</feature>
<gene>
    <name evidence="7" type="ORF">ECRASSUSDP1_LOCUS4929</name>
</gene>
<dbReference type="GO" id="GO:0005524">
    <property type="term" value="F:ATP binding"/>
    <property type="evidence" value="ECO:0007669"/>
    <property type="project" value="UniProtKB-KW"/>
</dbReference>
<dbReference type="Gene3D" id="3.30.200.20">
    <property type="entry name" value="Phosphorylase Kinase, domain 1"/>
    <property type="match status" value="2"/>
</dbReference>
<dbReference type="InterPro" id="IPR008271">
    <property type="entry name" value="Ser/Thr_kinase_AS"/>
</dbReference>
<dbReference type="SUPFAM" id="SSF56112">
    <property type="entry name" value="Protein kinase-like (PK-like)"/>
    <property type="match status" value="1"/>
</dbReference>
<keyword evidence="2" id="KW-0547">Nucleotide-binding</keyword>
<evidence type="ECO:0000259" key="6">
    <source>
        <dbReference type="PROSITE" id="PS50011"/>
    </source>
</evidence>
<reference evidence="7" key="1">
    <citation type="submission" date="2023-07" db="EMBL/GenBank/DDBJ databases">
        <authorList>
            <consortium name="AG Swart"/>
            <person name="Singh M."/>
            <person name="Singh A."/>
            <person name="Seah K."/>
            <person name="Emmerich C."/>
        </authorList>
    </citation>
    <scope>NUCLEOTIDE SEQUENCE</scope>
    <source>
        <strain evidence="7">DP1</strain>
    </source>
</reference>
<keyword evidence="8" id="KW-1185">Reference proteome</keyword>
<evidence type="ECO:0000313" key="7">
    <source>
        <dbReference type="EMBL" id="CAI2363593.1"/>
    </source>
</evidence>
<evidence type="ECO:0000256" key="3">
    <source>
        <dbReference type="ARBA" id="ARBA00022777"/>
    </source>
</evidence>
<feature type="compositionally biased region" description="Acidic residues" evidence="5">
    <location>
        <begin position="35"/>
        <end position="47"/>
    </location>
</feature>
<dbReference type="GO" id="GO:0010506">
    <property type="term" value="P:regulation of autophagy"/>
    <property type="evidence" value="ECO:0007669"/>
    <property type="project" value="InterPro"/>
</dbReference>
<dbReference type="GO" id="GO:0005829">
    <property type="term" value="C:cytosol"/>
    <property type="evidence" value="ECO:0007669"/>
    <property type="project" value="TreeGrafter"/>
</dbReference>
<name>A0AAD1UEE1_EUPCR</name>
<evidence type="ECO:0000256" key="2">
    <source>
        <dbReference type="ARBA" id="ARBA00022741"/>
    </source>
</evidence>
<dbReference type="Pfam" id="PF00069">
    <property type="entry name" value="Pkinase"/>
    <property type="match status" value="1"/>
</dbReference>
<dbReference type="GO" id="GO:0005776">
    <property type="term" value="C:autophagosome"/>
    <property type="evidence" value="ECO:0007669"/>
    <property type="project" value="TreeGrafter"/>
</dbReference>
<evidence type="ECO:0000256" key="5">
    <source>
        <dbReference type="SAM" id="MobiDB-lite"/>
    </source>
</evidence>
<dbReference type="SMART" id="SM00220">
    <property type="entry name" value="S_TKc"/>
    <property type="match status" value="1"/>
</dbReference>
<dbReference type="GO" id="GO:0000407">
    <property type="term" value="C:phagophore assembly site"/>
    <property type="evidence" value="ECO:0007669"/>
    <property type="project" value="TreeGrafter"/>
</dbReference>
<sequence>MEPPSRNRRRGRTVFKSCEKVKEHRENEKSPMIDPENESSSESEGYFEEEKYNYDQTVELYEDNESSDEQLLSEPDSPSNYISFNQNITPREQPYINRSSNLLSSKLNKSVAKPGKNCLLSEGKTVSKQTTGATSNISVVNKKRKKKRKVQPLIPLPPINEKKLKEYKFIQCIGKGRFGKVYKCRELVNHCKNKIVITSKSSFSCARKKTRSQIRRTRNKSRVQRLVAIKKIKLRRNRNKTYVKNYMKEVEMMKRINHRNVVRYYTCFRTKKYLYIVMEYCDRGDLTKLLCIKNHKEYLTNNEIMEFAKQTLLGLLALHSHGIIHRDIKNKNIFMTSKGEYKIGDFSECRHLGINKSTKATFCFGTPQTTPPEIIKKTKYDQRADLWSFGVVLYQLANLELPFKEESIPKLYKAILSKETRKMRNEFLTGSIKSLIHKLLTKERTKRIHLHELLRRYFQAVSFNLDDKENLSLLLEKCVPLEERINQRSSINLYEITNAQHLPQIGQISGYVKKSIKMNPAQIKISKIAILKQ</sequence>
<dbReference type="GO" id="GO:0016020">
    <property type="term" value="C:membrane"/>
    <property type="evidence" value="ECO:0007669"/>
    <property type="project" value="TreeGrafter"/>
</dbReference>
<proteinExistence type="predicted"/>
<dbReference type="PROSITE" id="PS50011">
    <property type="entry name" value="PROTEIN_KINASE_DOM"/>
    <property type="match status" value="1"/>
</dbReference>
<feature type="compositionally biased region" description="Basic and acidic residues" evidence="5">
    <location>
        <begin position="17"/>
        <end position="31"/>
    </location>
</feature>
<evidence type="ECO:0000256" key="4">
    <source>
        <dbReference type="ARBA" id="ARBA00022840"/>
    </source>
</evidence>
<comment type="caution">
    <text evidence="7">The sequence shown here is derived from an EMBL/GenBank/DDBJ whole genome shotgun (WGS) entry which is preliminary data.</text>
</comment>
<evidence type="ECO:0000256" key="1">
    <source>
        <dbReference type="ARBA" id="ARBA00022679"/>
    </source>
</evidence>
<dbReference type="InterPro" id="IPR045269">
    <property type="entry name" value="Atg1-like"/>
</dbReference>
<feature type="domain" description="Protein kinase" evidence="6">
    <location>
        <begin position="167"/>
        <end position="458"/>
    </location>
</feature>
<dbReference type="AlphaFoldDB" id="A0AAD1UEE1"/>
<dbReference type="PANTHER" id="PTHR24348">
    <property type="entry name" value="SERINE/THREONINE-PROTEIN KINASE UNC-51-RELATED"/>
    <property type="match status" value="1"/>
</dbReference>
<dbReference type="InterPro" id="IPR000719">
    <property type="entry name" value="Prot_kinase_dom"/>
</dbReference>
<keyword evidence="1" id="KW-0808">Transferase</keyword>
<dbReference type="Proteomes" id="UP001295684">
    <property type="component" value="Unassembled WGS sequence"/>
</dbReference>
<dbReference type="PROSITE" id="PS00108">
    <property type="entry name" value="PROTEIN_KINASE_ST"/>
    <property type="match status" value="1"/>
</dbReference>
<feature type="region of interest" description="Disordered" evidence="5">
    <location>
        <begin position="1"/>
        <end position="88"/>
    </location>
</feature>